<protein>
    <recommendedName>
        <fullName evidence="3">Methyltransferase FkbM domain-containing protein</fullName>
    </recommendedName>
</protein>
<name>A0AAE0G0S4_9CHLO</name>
<dbReference type="EMBL" id="LGRX02010897">
    <property type="protein sequence ID" value="KAK3269531.1"/>
    <property type="molecule type" value="Genomic_DNA"/>
</dbReference>
<dbReference type="PANTHER" id="PTHR34009:SF2">
    <property type="entry name" value="PROTEIN STAR"/>
    <property type="match status" value="1"/>
</dbReference>
<gene>
    <name evidence="1" type="ORF">CYMTET_22034</name>
</gene>
<sequence>MPSTIFGVGQGERRGFTAKPKPRGVFVEPLFPTHTYEPEREEGAHAGCINLLTFLICMLGATSALSSAFEQKQLLHAKHAELQNAQNFVPVDTQQLHRNLQTLTEAKKRLTSTAAALKRNVTQILKQVQGQCPQAGLKWRQAHPYSYQRYFRLRLPLSGVFVDVGAGDGVFQSETLFYEKHLCWGGLVIEPAPNEFLKLQENRQGSIALNFPSDPLGGDLQLNFPSDPLGGDLQLNFPSDPLGGDLQLNFPISNTDGEKDFTDVTTSRGMWTGWSGFRSPAPPHPCVGVSGVVCMDSSP</sequence>
<dbReference type="Proteomes" id="UP001190700">
    <property type="component" value="Unassembled WGS sequence"/>
</dbReference>
<keyword evidence="2" id="KW-1185">Reference proteome</keyword>
<dbReference type="GO" id="GO:0031902">
    <property type="term" value="C:late endosome membrane"/>
    <property type="evidence" value="ECO:0007669"/>
    <property type="project" value="TreeGrafter"/>
</dbReference>
<dbReference type="InterPro" id="IPR053202">
    <property type="entry name" value="EGF_Rcpt_Signaling_Reg"/>
</dbReference>
<dbReference type="PANTHER" id="PTHR34009">
    <property type="entry name" value="PROTEIN STAR"/>
    <property type="match status" value="1"/>
</dbReference>
<organism evidence="1 2">
    <name type="scientific">Cymbomonas tetramitiformis</name>
    <dbReference type="NCBI Taxonomy" id="36881"/>
    <lineage>
        <taxon>Eukaryota</taxon>
        <taxon>Viridiplantae</taxon>
        <taxon>Chlorophyta</taxon>
        <taxon>Pyramimonadophyceae</taxon>
        <taxon>Pyramimonadales</taxon>
        <taxon>Pyramimonadaceae</taxon>
        <taxon>Cymbomonas</taxon>
    </lineage>
</organism>
<dbReference type="GO" id="GO:0016197">
    <property type="term" value="P:endosomal transport"/>
    <property type="evidence" value="ECO:0007669"/>
    <property type="project" value="TreeGrafter"/>
</dbReference>
<evidence type="ECO:0000313" key="1">
    <source>
        <dbReference type="EMBL" id="KAK3269531.1"/>
    </source>
</evidence>
<evidence type="ECO:0008006" key="3">
    <source>
        <dbReference type="Google" id="ProtNLM"/>
    </source>
</evidence>
<dbReference type="AlphaFoldDB" id="A0AAE0G0S4"/>
<dbReference type="GO" id="GO:0005794">
    <property type="term" value="C:Golgi apparatus"/>
    <property type="evidence" value="ECO:0007669"/>
    <property type="project" value="TreeGrafter"/>
</dbReference>
<evidence type="ECO:0000313" key="2">
    <source>
        <dbReference type="Proteomes" id="UP001190700"/>
    </source>
</evidence>
<dbReference type="GO" id="GO:0005886">
    <property type="term" value="C:plasma membrane"/>
    <property type="evidence" value="ECO:0007669"/>
    <property type="project" value="TreeGrafter"/>
</dbReference>
<proteinExistence type="predicted"/>
<dbReference type="GO" id="GO:0006888">
    <property type="term" value="P:endoplasmic reticulum to Golgi vesicle-mediated transport"/>
    <property type="evidence" value="ECO:0007669"/>
    <property type="project" value="TreeGrafter"/>
</dbReference>
<comment type="caution">
    <text evidence="1">The sequence shown here is derived from an EMBL/GenBank/DDBJ whole genome shotgun (WGS) entry which is preliminary data.</text>
</comment>
<reference evidence="1 2" key="1">
    <citation type="journal article" date="2015" name="Genome Biol. Evol.">
        <title>Comparative Genomics of a Bacterivorous Green Alga Reveals Evolutionary Causalities and Consequences of Phago-Mixotrophic Mode of Nutrition.</title>
        <authorList>
            <person name="Burns J.A."/>
            <person name="Paasch A."/>
            <person name="Narechania A."/>
            <person name="Kim E."/>
        </authorList>
    </citation>
    <scope>NUCLEOTIDE SEQUENCE [LARGE SCALE GENOMIC DNA]</scope>
    <source>
        <strain evidence="1 2">PLY_AMNH</strain>
    </source>
</reference>
<dbReference type="GO" id="GO:0005789">
    <property type="term" value="C:endoplasmic reticulum membrane"/>
    <property type="evidence" value="ECO:0007669"/>
    <property type="project" value="TreeGrafter"/>
</dbReference>
<accession>A0AAE0G0S4</accession>